<organism evidence="2 3">
    <name type="scientific">Roseateles saccharophilus</name>
    <name type="common">Pseudomonas saccharophila</name>
    <dbReference type="NCBI Taxonomy" id="304"/>
    <lineage>
        <taxon>Bacteria</taxon>
        <taxon>Pseudomonadati</taxon>
        <taxon>Pseudomonadota</taxon>
        <taxon>Betaproteobacteria</taxon>
        <taxon>Burkholderiales</taxon>
        <taxon>Sphaerotilaceae</taxon>
        <taxon>Roseateles</taxon>
    </lineage>
</organism>
<dbReference type="RefSeq" id="WP_310261356.1">
    <property type="nucleotide sequence ID" value="NZ_JAVDXU010000001.1"/>
</dbReference>
<evidence type="ECO:0000313" key="2">
    <source>
        <dbReference type="EMBL" id="MDR7268230.1"/>
    </source>
</evidence>
<gene>
    <name evidence="2" type="ORF">J2X20_000859</name>
</gene>
<dbReference type="Proteomes" id="UP001180453">
    <property type="component" value="Unassembled WGS sequence"/>
</dbReference>
<sequence>MTTLLNLTTLLATLGSLLMAGVFFAFSTAVMPALAGAASGMQLMQTINEVILNRVFLGIFVVTALLACAAAALGWAQAPRGAAVLLTAGALAYVVGVFGVTAALNVPMNEALAKLGADSVTGQNYWQTYLRDWTFWNTVRTLAGLASGACLVTATMLAG</sequence>
<evidence type="ECO:0000313" key="3">
    <source>
        <dbReference type="Proteomes" id="UP001180453"/>
    </source>
</evidence>
<keyword evidence="1" id="KW-1133">Transmembrane helix</keyword>
<keyword evidence="1" id="KW-0472">Membrane</keyword>
<feature type="transmembrane region" description="Helical" evidence="1">
    <location>
        <begin position="83"/>
        <end position="104"/>
    </location>
</feature>
<evidence type="ECO:0000256" key="1">
    <source>
        <dbReference type="SAM" id="Phobius"/>
    </source>
</evidence>
<feature type="transmembrane region" description="Helical" evidence="1">
    <location>
        <begin position="139"/>
        <end position="158"/>
    </location>
</feature>
<protein>
    <submittedName>
        <fullName evidence="2">Membrane protein</fullName>
    </submittedName>
</protein>
<keyword evidence="3" id="KW-1185">Reference proteome</keyword>
<dbReference type="EMBL" id="JAVDXU010000001">
    <property type="protein sequence ID" value="MDR7268230.1"/>
    <property type="molecule type" value="Genomic_DNA"/>
</dbReference>
<feature type="transmembrane region" description="Helical" evidence="1">
    <location>
        <begin position="51"/>
        <end position="76"/>
    </location>
</feature>
<proteinExistence type="predicted"/>
<comment type="caution">
    <text evidence="2">The sequence shown here is derived from an EMBL/GenBank/DDBJ whole genome shotgun (WGS) entry which is preliminary data.</text>
</comment>
<reference evidence="2 3" key="1">
    <citation type="submission" date="2023-07" db="EMBL/GenBank/DDBJ databases">
        <title>Sorghum-associated microbial communities from plants grown in Nebraska, USA.</title>
        <authorList>
            <person name="Schachtman D."/>
        </authorList>
    </citation>
    <scope>NUCLEOTIDE SEQUENCE [LARGE SCALE GENOMIC DNA]</scope>
    <source>
        <strain evidence="2 3">BE314</strain>
    </source>
</reference>
<dbReference type="Pfam" id="PF08592">
    <property type="entry name" value="Anthrone_oxy"/>
    <property type="match status" value="1"/>
</dbReference>
<dbReference type="InterPro" id="IPR013901">
    <property type="entry name" value="Anthrone_oxy"/>
</dbReference>
<name>A0ABU1YHB2_ROSSA</name>
<accession>A0ABU1YHB2</accession>
<keyword evidence="1" id="KW-0812">Transmembrane</keyword>